<organism evidence="10 11">
    <name type="scientific">Malassezia cuniculi</name>
    <dbReference type="NCBI Taxonomy" id="948313"/>
    <lineage>
        <taxon>Eukaryota</taxon>
        <taxon>Fungi</taxon>
        <taxon>Dikarya</taxon>
        <taxon>Basidiomycota</taxon>
        <taxon>Ustilaginomycotina</taxon>
        <taxon>Malasseziomycetes</taxon>
        <taxon>Malasseziales</taxon>
        <taxon>Malasseziaceae</taxon>
        <taxon>Malassezia</taxon>
    </lineage>
</organism>
<comment type="similarity">
    <text evidence="2">Belongs to the RRP40 family.</text>
</comment>
<evidence type="ECO:0000256" key="4">
    <source>
        <dbReference type="ARBA" id="ARBA00022552"/>
    </source>
</evidence>
<dbReference type="Pfam" id="PF15985">
    <property type="entry name" value="KH_6"/>
    <property type="match status" value="1"/>
</dbReference>
<dbReference type="PANTHER" id="PTHR21321:SF1">
    <property type="entry name" value="EXOSOME COMPLEX COMPONENT RRP40"/>
    <property type="match status" value="1"/>
</dbReference>
<comment type="subcellular location">
    <subcellularLocation>
        <location evidence="1">Nucleus</location>
        <location evidence="1">Nucleolus</location>
    </subcellularLocation>
</comment>
<dbReference type="GO" id="GO:0005730">
    <property type="term" value="C:nucleolus"/>
    <property type="evidence" value="ECO:0007669"/>
    <property type="project" value="UniProtKB-SubCell"/>
</dbReference>
<dbReference type="EMBL" id="CP119881">
    <property type="protein sequence ID" value="WFD36547.1"/>
    <property type="molecule type" value="Genomic_DNA"/>
</dbReference>
<dbReference type="GO" id="GO:0071034">
    <property type="term" value="P:CUT catabolic process"/>
    <property type="evidence" value="ECO:0007669"/>
    <property type="project" value="TreeGrafter"/>
</dbReference>
<dbReference type="Gene3D" id="3.30.1370.10">
    <property type="entry name" value="K Homology domain, type 1"/>
    <property type="match status" value="1"/>
</dbReference>
<dbReference type="SUPFAM" id="SSF54791">
    <property type="entry name" value="Eukaryotic type KH-domain (KH-domain type I)"/>
    <property type="match status" value="1"/>
</dbReference>
<evidence type="ECO:0000313" key="11">
    <source>
        <dbReference type="Proteomes" id="UP001219933"/>
    </source>
</evidence>
<proteinExistence type="inferred from homology"/>
<keyword evidence="5" id="KW-0271">Exosome</keyword>
<dbReference type="FunFam" id="2.40.50.140:FF:000127">
    <property type="entry name" value="Exosome complex component RRP40"/>
    <property type="match status" value="1"/>
</dbReference>
<feature type="domain" description="K Homology" evidence="9">
    <location>
        <begin position="179"/>
        <end position="224"/>
    </location>
</feature>
<dbReference type="GO" id="GO:0071038">
    <property type="term" value="P:TRAMP-dependent tRNA surveillance pathway"/>
    <property type="evidence" value="ECO:0007669"/>
    <property type="project" value="TreeGrafter"/>
</dbReference>
<reference evidence="10" key="1">
    <citation type="submission" date="2023-03" db="EMBL/GenBank/DDBJ databases">
        <title>Mating type loci evolution in Malassezia.</title>
        <authorList>
            <person name="Coelho M.A."/>
        </authorList>
    </citation>
    <scope>NUCLEOTIDE SEQUENCE</scope>
    <source>
        <strain evidence="10">CBS 11721</strain>
    </source>
</reference>
<keyword evidence="6" id="KW-0694">RNA-binding</keyword>
<evidence type="ECO:0000256" key="8">
    <source>
        <dbReference type="SAM" id="MobiDB-lite"/>
    </source>
</evidence>
<dbReference type="GO" id="GO:0000176">
    <property type="term" value="C:nuclear exosome (RNase complex)"/>
    <property type="evidence" value="ECO:0007669"/>
    <property type="project" value="TreeGrafter"/>
</dbReference>
<feature type="region of interest" description="Disordered" evidence="8">
    <location>
        <begin position="244"/>
        <end position="293"/>
    </location>
</feature>
<evidence type="ECO:0000256" key="2">
    <source>
        <dbReference type="ARBA" id="ARBA00007841"/>
    </source>
</evidence>
<dbReference type="GO" id="GO:0003723">
    <property type="term" value="F:RNA binding"/>
    <property type="evidence" value="ECO:0007669"/>
    <property type="project" value="UniProtKB-KW"/>
</dbReference>
<keyword evidence="4" id="KW-0698">rRNA processing</keyword>
<accession>A0AAF0F1C9</accession>
<dbReference type="PANTHER" id="PTHR21321">
    <property type="entry name" value="PNAS-3 RELATED"/>
    <property type="match status" value="1"/>
</dbReference>
<evidence type="ECO:0000256" key="1">
    <source>
        <dbReference type="ARBA" id="ARBA00004604"/>
    </source>
</evidence>
<dbReference type="Gene3D" id="2.40.50.140">
    <property type="entry name" value="Nucleic acid-binding proteins"/>
    <property type="match status" value="1"/>
</dbReference>
<dbReference type="GO" id="GO:0071035">
    <property type="term" value="P:nuclear polyadenylation-dependent rRNA catabolic process"/>
    <property type="evidence" value="ECO:0007669"/>
    <property type="project" value="TreeGrafter"/>
</dbReference>
<dbReference type="GO" id="GO:0034475">
    <property type="term" value="P:U4 snRNA 3'-end processing"/>
    <property type="evidence" value="ECO:0007669"/>
    <property type="project" value="TreeGrafter"/>
</dbReference>
<evidence type="ECO:0000259" key="9">
    <source>
        <dbReference type="Pfam" id="PF15985"/>
    </source>
</evidence>
<dbReference type="Proteomes" id="UP001219933">
    <property type="component" value="Chromosome 5"/>
</dbReference>
<keyword evidence="11" id="KW-1185">Reference proteome</keyword>
<dbReference type="Pfam" id="PF21262">
    <property type="entry name" value="RRP40_S1"/>
    <property type="match status" value="1"/>
</dbReference>
<dbReference type="GO" id="GO:0000177">
    <property type="term" value="C:cytoplasmic exosome (RNase complex)"/>
    <property type="evidence" value="ECO:0007669"/>
    <property type="project" value="TreeGrafter"/>
</dbReference>
<keyword evidence="3" id="KW-0963">Cytoplasm</keyword>
<protein>
    <recommendedName>
        <fullName evidence="7">Ribosomal RNA-processing protein 40</fullName>
    </recommendedName>
</protein>
<evidence type="ECO:0000256" key="5">
    <source>
        <dbReference type="ARBA" id="ARBA00022835"/>
    </source>
</evidence>
<dbReference type="GO" id="GO:0000467">
    <property type="term" value="P:exonucleolytic trimming to generate mature 3'-end of 5.8S rRNA from tricistronic rRNA transcript (SSU-rRNA, 5.8S rRNA, LSU-rRNA)"/>
    <property type="evidence" value="ECO:0007669"/>
    <property type="project" value="TreeGrafter"/>
</dbReference>
<dbReference type="InterPro" id="IPR012340">
    <property type="entry name" value="NA-bd_OB-fold"/>
</dbReference>
<dbReference type="CDD" id="cd05790">
    <property type="entry name" value="S1_Rrp40"/>
    <property type="match status" value="1"/>
</dbReference>
<evidence type="ECO:0000256" key="3">
    <source>
        <dbReference type="ARBA" id="ARBA00022490"/>
    </source>
</evidence>
<dbReference type="AlphaFoldDB" id="A0AAF0F1C9"/>
<dbReference type="SUPFAM" id="SSF50249">
    <property type="entry name" value="Nucleic acid-binding proteins"/>
    <property type="match status" value="1"/>
</dbReference>
<evidence type="ECO:0000256" key="7">
    <source>
        <dbReference type="ARBA" id="ARBA00030615"/>
    </source>
</evidence>
<name>A0AAF0F1C9_9BASI</name>
<dbReference type="InterPro" id="IPR037319">
    <property type="entry name" value="Rrp40_S1"/>
</dbReference>
<gene>
    <name evidence="10" type="primary">RRP40</name>
    <name evidence="10" type="ORF">MCUN1_003430</name>
</gene>
<sequence>MVTVLPGDTVPDTGPSYEQVKVGPGLLPTPQDANIKDEPAGVSLTAIRGGALGHVEAQKRLKVKGEKQVLSQHGWWVESAGRRYVPSANDHVIGQVTNRGTESYTVSLFSAHSATLPVLAFEGASRRTRPNISIGAIVYARIVSAPMWAEPEITCVDPVTSKSGGLGELRVDPKEGVAMLWPVSLPFAQSLTRPGHTLLSRIAEHFPLEVAVGVNGLVWCRTANAEQAVAVGKVLQAADKAALGARARTRASTGDEDEMDVDKHEDDQDEDDEDETHTPDGEMRSLNARISRRGQLSEHEIARFLTM</sequence>
<dbReference type="InterPro" id="IPR004088">
    <property type="entry name" value="KH_dom_type_1"/>
</dbReference>
<dbReference type="GO" id="GO:0071051">
    <property type="term" value="P:poly(A)-dependent snoRNA 3'-end processing"/>
    <property type="evidence" value="ECO:0007669"/>
    <property type="project" value="TreeGrafter"/>
</dbReference>
<dbReference type="InterPro" id="IPR036612">
    <property type="entry name" value="KH_dom_type_1_sf"/>
</dbReference>
<evidence type="ECO:0000313" key="10">
    <source>
        <dbReference type="EMBL" id="WFD36547.1"/>
    </source>
</evidence>
<evidence type="ECO:0000256" key="6">
    <source>
        <dbReference type="ARBA" id="ARBA00022884"/>
    </source>
</evidence>
<dbReference type="InterPro" id="IPR026699">
    <property type="entry name" value="Exosome_RNA_bind1/RRP40/RRP4"/>
</dbReference>